<keyword evidence="2" id="KW-1185">Reference proteome</keyword>
<reference evidence="1" key="2">
    <citation type="journal article" date="2022" name="Syst. Appl. Microbiol.">
        <title>Physiological and genomic characterisation of Luteimonas fraxinea sp. nov., a bacterial species associated with trees tolerant to ash dieback.</title>
        <authorList>
            <person name="Ulrich K."/>
            <person name="Becker R."/>
            <person name="Behrendt U."/>
            <person name="Kube M."/>
            <person name="Schneck V."/>
            <person name="Ulrich A."/>
        </authorList>
    </citation>
    <scope>NUCLEOTIDE SEQUENCE</scope>
    <source>
        <strain evidence="1">A1P009</strain>
    </source>
</reference>
<evidence type="ECO:0000313" key="1">
    <source>
        <dbReference type="EMBL" id="MCD9095640.1"/>
    </source>
</evidence>
<organism evidence="1 2">
    <name type="scientific">Luteimonas fraxinea</name>
    <dbReference type="NCBI Taxonomy" id="2901869"/>
    <lineage>
        <taxon>Bacteria</taxon>
        <taxon>Pseudomonadati</taxon>
        <taxon>Pseudomonadota</taxon>
        <taxon>Gammaproteobacteria</taxon>
        <taxon>Lysobacterales</taxon>
        <taxon>Lysobacteraceae</taxon>
        <taxon>Luteimonas</taxon>
    </lineage>
</organism>
<sequence>MEGMTQFRITYDGPALARHEMDARELAPALLAMADLLDASVKALHGDKAKAKINVVGSFKTGSFNVDFNTMVSLLKVARDMFAGDTATAVTQAAGILTLLGIMGKKGYNGLAQVLKWLRGRRITSVTLLENGRAVILVDADRLEVELQVLALLRDVAVREAFHEVLAPLERPGIDSFAAGSDVDFSVVIYDSERAYFSPPAGEDELILEDERKMAFSIVSLAFKDDNKWRLSDGNSTISAKITDADFLAEVNTSERSFSKGDVLVCRVKVTQWQSESGAKTDYEVIEVLEHRKGARQISIPGLDGRTER</sequence>
<gene>
    <name evidence="1" type="ORF">LTT95_01615</name>
</gene>
<accession>A0ABS8U7L1</accession>
<protein>
    <submittedName>
        <fullName evidence="1">Uncharacterized protein</fullName>
    </submittedName>
</protein>
<reference evidence="1" key="1">
    <citation type="submission" date="2021-12" db="EMBL/GenBank/DDBJ databases">
        <authorList>
            <person name="Ulrich A."/>
        </authorList>
    </citation>
    <scope>NUCLEOTIDE SEQUENCE</scope>
    <source>
        <strain evidence="1">A1P009</strain>
    </source>
</reference>
<dbReference type="EMBL" id="JAJQKU010000001">
    <property type="protein sequence ID" value="MCD9095640.1"/>
    <property type="molecule type" value="Genomic_DNA"/>
</dbReference>
<evidence type="ECO:0000313" key="2">
    <source>
        <dbReference type="Proteomes" id="UP001430360"/>
    </source>
</evidence>
<proteinExistence type="predicted"/>
<comment type="caution">
    <text evidence="1">The sequence shown here is derived from an EMBL/GenBank/DDBJ whole genome shotgun (WGS) entry which is preliminary data.</text>
</comment>
<name>A0ABS8U7L1_9GAMM</name>
<dbReference type="Proteomes" id="UP001430360">
    <property type="component" value="Unassembled WGS sequence"/>
</dbReference>
<dbReference type="RefSeq" id="WP_232134167.1">
    <property type="nucleotide sequence ID" value="NZ_CP089507.1"/>
</dbReference>